<dbReference type="AlphaFoldDB" id="A0A563VTT3"/>
<organism evidence="2 3">
    <name type="scientific">Hyella patelloides LEGE 07179</name>
    <dbReference type="NCBI Taxonomy" id="945734"/>
    <lineage>
        <taxon>Bacteria</taxon>
        <taxon>Bacillati</taxon>
        <taxon>Cyanobacteriota</taxon>
        <taxon>Cyanophyceae</taxon>
        <taxon>Pleurocapsales</taxon>
        <taxon>Hyellaceae</taxon>
        <taxon>Hyella</taxon>
    </lineage>
</organism>
<evidence type="ECO:0000313" key="2">
    <source>
        <dbReference type="EMBL" id="VEP14857.1"/>
    </source>
</evidence>
<accession>A0A563VTT3</accession>
<dbReference type="EMBL" id="CAACVJ010000215">
    <property type="protein sequence ID" value="VEP14857.1"/>
    <property type="molecule type" value="Genomic_DNA"/>
</dbReference>
<evidence type="ECO:0000313" key="3">
    <source>
        <dbReference type="Proteomes" id="UP000320055"/>
    </source>
</evidence>
<gene>
    <name evidence="2" type="ORF">H1P_2920002</name>
</gene>
<keyword evidence="1" id="KW-0472">Membrane</keyword>
<keyword evidence="3" id="KW-1185">Reference proteome</keyword>
<keyword evidence="1" id="KW-1133">Transmembrane helix</keyword>
<dbReference type="Proteomes" id="UP000320055">
    <property type="component" value="Unassembled WGS sequence"/>
</dbReference>
<reference evidence="2 3" key="1">
    <citation type="submission" date="2019-01" db="EMBL/GenBank/DDBJ databases">
        <authorList>
            <person name="Brito A."/>
        </authorList>
    </citation>
    <scope>NUCLEOTIDE SEQUENCE [LARGE SCALE GENOMIC DNA]</scope>
    <source>
        <strain evidence="2">1</strain>
    </source>
</reference>
<name>A0A563VTT3_9CYAN</name>
<feature type="transmembrane region" description="Helical" evidence="1">
    <location>
        <begin position="20"/>
        <end position="41"/>
    </location>
</feature>
<protein>
    <submittedName>
        <fullName evidence="2">Uncharacterized protein</fullName>
    </submittedName>
</protein>
<proteinExistence type="predicted"/>
<sequence length="42" mass="4817">MCKAVHKYTLIDTDKDNYSVVVVILFTIINTDVNLPCSIFLR</sequence>
<evidence type="ECO:0000256" key="1">
    <source>
        <dbReference type="SAM" id="Phobius"/>
    </source>
</evidence>
<keyword evidence="1" id="KW-0812">Transmembrane</keyword>